<proteinExistence type="predicted"/>
<dbReference type="Proteomes" id="UP000194699">
    <property type="component" value="Unassembled WGS sequence"/>
</dbReference>
<organism evidence="1 2">
    <name type="scientific">Acinetobacter baumannii</name>
    <dbReference type="NCBI Taxonomy" id="470"/>
    <lineage>
        <taxon>Bacteria</taxon>
        <taxon>Pseudomonadati</taxon>
        <taxon>Pseudomonadota</taxon>
        <taxon>Gammaproteobacteria</taxon>
        <taxon>Moraxellales</taxon>
        <taxon>Moraxellaceae</taxon>
        <taxon>Acinetobacter</taxon>
        <taxon>Acinetobacter calcoaceticus/baumannii complex</taxon>
    </lineage>
</organism>
<accession>A0A241ZGR0</accession>
<comment type="caution">
    <text evidence="1">The sequence shown here is derived from an EMBL/GenBank/DDBJ whole genome shotgun (WGS) entry which is preliminary data.</text>
</comment>
<evidence type="ECO:0000313" key="1">
    <source>
        <dbReference type="EMBL" id="OTM91178.1"/>
    </source>
</evidence>
<sequence>MTDQTINILCSCGSDKFEIPSNPKASDTITCAKCGAQEKYGILQKEIASKVKKQVEADFKKMLRKAGFK</sequence>
<reference evidence="1 2" key="1">
    <citation type="submission" date="2017-05" db="EMBL/GenBank/DDBJ databases">
        <authorList>
            <person name="Song R."/>
            <person name="Chenine A.L."/>
            <person name="Ruprecht R.M."/>
        </authorList>
    </citation>
    <scope>NUCLEOTIDE SEQUENCE [LARGE SCALE GENOMIC DNA]</scope>
    <source>
        <strain evidence="1 2">PR350</strain>
    </source>
</reference>
<dbReference type="AlphaFoldDB" id="A0A241ZGR0"/>
<gene>
    <name evidence="1" type="ORF">B9X95_05235</name>
</gene>
<name>A0A241ZGR0_ACIBA</name>
<protein>
    <submittedName>
        <fullName evidence="1">Uncharacterized protein</fullName>
    </submittedName>
</protein>
<dbReference type="EMBL" id="NGEL01000050">
    <property type="protein sequence ID" value="OTM91178.1"/>
    <property type="molecule type" value="Genomic_DNA"/>
</dbReference>
<evidence type="ECO:0000313" key="2">
    <source>
        <dbReference type="Proteomes" id="UP000194699"/>
    </source>
</evidence>
<dbReference type="RefSeq" id="WP_086249650.1">
    <property type="nucleotide sequence ID" value="NZ_CP113444.1"/>
</dbReference>